<dbReference type="Proteomes" id="UP000006727">
    <property type="component" value="Chromosome 9"/>
</dbReference>
<evidence type="ECO:0000313" key="1">
    <source>
        <dbReference type="EnsemblPlants" id="PAC:32911548.CDS.1"/>
    </source>
</evidence>
<reference evidence="1" key="3">
    <citation type="submission" date="2020-12" db="UniProtKB">
        <authorList>
            <consortium name="EnsemblPlants"/>
        </authorList>
    </citation>
    <scope>IDENTIFICATION</scope>
</reference>
<dbReference type="EnsemblPlants" id="Pp3c9_14530V3.2">
    <property type="protein sequence ID" value="PAC:32911548.CDS.1"/>
    <property type="gene ID" value="Pp3c9_14530"/>
</dbReference>
<organism evidence="1 2">
    <name type="scientific">Physcomitrium patens</name>
    <name type="common">Spreading-leaved earth moss</name>
    <name type="synonym">Physcomitrella patens</name>
    <dbReference type="NCBI Taxonomy" id="3218"/>
    <lineage>
        <taxon>Eukaryota</taxon>
        <taxon>Viridiplantae</taxon>
        <taxon>Streptophyta</taxon>
        <taxon>Embryophyta</taxon>
        <taxon>Bryophyta</taxon>
        <taxon>Bryophytina</taxon>
        <taxon>Bryopsida</taxon>
        <taxon>Funariidae</taxon>
        <taxon>Funariales</taxon>
        <taxon>Funariaceae</taxon>
        <taxon>Physcomitrium</taxon>
    </lineage>
</organism>
<keyword evidence="2" id="KW-1185">Reference proteome</keyword>
<evidence type="ECO:0000313" key="2">
    <source>
        <dbReference type="Proteomes" id="UP000006727"/>
    </source>
</evidence>
<dbReference type="Gramene" id="Pp3c9_14530V3.2">
    <property type="protein sequence ID" value="PAC:32911548.CDS.1"/>
    <property type="gene ID" value="Pp3c9_14530"/>
</dbReference>
<dbReference type="EMBL" id="ABEU02000009">
    <property type="status" value="NOT_ANNOTATED_CDS"/>
    <property type="molecule type" value="Genomic_DNA"/>
</dbReference>
<proteinExistence type="predicted"/>
<accession>A0A7I3Z1Z6</accession>
<reference evidence="1 2" key="2">
    <citation type="journal article" date="2018" name="Plant J.">
        <title>The Physcomitrella patens chromosome-scale assembly reveals moss genome structure and evolution.</title>
        <authorList>
            <person name="Lang D."/>
            <person name="Ullrich K.K."/>
            <person name="Murat F."/>
            <person name="Fuchs J."/>
            <person name="Jenkins J."/>
            <person name="Haas F.B."/>
            <person name="Piednoel M."/>
            <person name="Gundlach H."/>
            <person name="Van Bel M."/>
            <person name="Meyberg R."/>
            <person name="Vives C."/>
            <person name="Morata J."/>
            <person name="Symeonidi A."/>
            <person name="Hiss M."/>
            <person name="Muchero W."/>
            <person name="Kamisugi Y."/>
            <person name="Saleh O."/>
            <person name="Blanc G."/>
            <person name="Decker E.L."/>
            <person name="van Gessel N."/>
            <person name="Grimwood J."/>
            <person name="Hayes R.D."/>
            <person name="Graham S.W."/>
            <person name="Gunter L.E."/>
            <person name="McDaniel S.F."/>
            <person name="Hoernstein S.N.W."/>
            <person name="Larsson A."/>
            <person name="Li F.W."/>
            <person name="Perroud P.F."/>
            <person name="Phillips J."/>
            <person name="Ranjan P."/>
            <person name="Rokshar D.S."/>
            <person name="Rothfels C.J."/>
            <person name="Schneider L."/>
            <person name="Shu S."/>
            <person name="Stevenson D.W."/>
            <person name="Thummler F."/>
            <person name="Tillich M."/>
            <person name="Villarreal Aguilar J.C."/>
            <person name="Widiez T."/>
            <person name="Wong G.K."/>
            <person name="Wymore A."/>
            <person name="Zhang Y."/>
            <person name="Zimmer A.D."/>
            <person name="Quatrano R.S."/>
            <person name="Mayer K.F.X."/>
            <person name="Goodstein D."/>
            <person name="Casacuberta J.M."/>
            <person name="Vandepoele K."/>
            <person name="Reski R."/>
            <person name="Cuming A.C."/>
            <person name="Tuskan G.A."/>
            <person name="Maumus F."/>
            <person name="Salse J."/>
            <person name="Schmutz J."/>
            <person name="Rensing S.A."/>
        </authorList>
    </citation>
    <scope>NUCLEOTIDE SEQUENCE [LARGE SCALE GENOMIC DNA]</scope>
    <source>
        <strain evidence="1 2">cv. Gransden 2004</strain>
    </source>
</reference>
<dbReference type="AlphaFoldDB" id="A0A7I3Z1Z6"/>
<reference evidence="1 2" key="1">
    <citation type="journal article" date="2008" name="Science">
        <title>The Physcomitrella genome reveals evolutionary insights into the conquest of land by plants.</title>
        <authorList>
            <person name="Rensing S."/>
            <person name="Lang D."/>
            <person name="Zimmer A."/>
            <person name="Terry A."/>
            <person name="Salamov A."/>
            <person name="Shapiro H."/>
            <person name="Nishiyama T."/>
            <person name="Perroud P.-F."/>
            <person name="Lindquist E."/>
            <person name="Kamisugi Y."/>
            <person name="Tanahashi T."/>
            <person name="Sakakibara K."/>
            <person name="Fujita T."/>
            <person name="Oishi K."/>
            <person name="Shin-I T."/>
            <person name="Kuroki Y."/>
            <person name="Toyoda A."/>
            <person name="Suzuki Y."/>
            <person name="Hashimoto A."/>
            <person name="Yamaguchi K."/>
            <person name="Sugano A."/>
            <person name="Kohara Y."/>
            <person name="Fujiyama A."/>
            <person name="Anterola A."/>
            <person name="Aoki S."/>
            <person name="Ashton N."/>
            <person name="Barbazuk W.B."/>
            <person name="Barker E."/>
            <person name="Bennetzen J."/>
            <person name="Bezanilla M."/>
            <person name="Blankenship R."/>
            <person name="Cho S.H."/>
            <person name="Dutcher S."/>
            <person name="Estelle M."/>
            <person name="Fawcett J.A."/>
            <person name="Gundlach H."/>
            <person name="Hanada K."/>
            <person name="Heyl A."/>
            <person name="Hicks K.A."/>
            <person name="Hugh J."/>
            <person name="Lohr M."/>
            <person name="Mayer K."/>
            <person name="Melkozernov A."/>
            <person name="Murata T."/>
            <person name="Nelson D."/>
            <person name="Pils B."/>
            <person name="Prigge M."/>
            <person name="Reiss B."/>
            <person name="Renner T."/>
            <person name="Rombauts S."/>
            <person name="Rushton P."/>
            <person name="Sanderfoot A."/>
            <person name="Schween G."/>
            <person name="Shiu S.-H."/>
            <person name="Stueber K."/>
            <person name="Theodoulou F.L."/>
            <person name="Tu H."/>
            <person name="Van de Peer Y."/>
            <person name="Verrier P.J."/>
            <person name="Waters E."/>
            <person name="Wood A."/>
            <person name="Yang L."/>
            <person name="Cove D."/>
            <person name="Cuming A."/>
            <person name="Hasebe M."/>
            <person name="Lucas S."/>
            <person name="Mishler D.B."/>
            <person name="Reski R."/>
            <person name="Grigoriev I."/>
            <person name="Quatrano R.S."/>
            <person name="Boore J.L."/>
        </authorList>
    </citation>
    <scope>NUCLEOTIDE SEQUENCE [LARGE SCALE GENOMIC DNA]</scope>
    <source>
        <strain evidence="1 2">cv. Gransden 2004</strain>
    </source>
</reference>
<protein>
    <submittedName>
        <fullName evidence="1">Uncharacterized protein</fullName>
    </submittedName>
</protein>
<sequence>MKYVGDCSLVGIEMGLGISKAFPESSPRHAGLVGELVVFSLSLLRFCGRCFVVAVCVEYCSSFRRQVSFRVRGRGESEASTFLK</sequence>
<name>A0A7I3Z1Z6_PHYPA</name>